<dbReference type="EMBL" id="REFZ01000002">
    <property type="protein sequence ID" value="RQH02506.1"/>
    <property type="molecule type" value="Genomic_DNA"/>
</dbReference>
<evidence type="ECO:0000313" key="3">
    <source>
        <dbReference type="Proteomes" id="UP000281431"/>
    </source>
</evidence>
<reference evidence="2 3" key="1">
    <citation type="submission" date="2018-10" db="EMBL/GenBank/DDBJ databases">
        <title>Natrarchaeobius chitinivorans gen. nov., sp. nov., and Natrarchaeobius haloalkaliphilus sp. nov., alkaliphilic, chitin-utilizing haloarchaea from hypersaline alkaline lakes.</title>
        <authorList>
            <person name="Sorokin D.Y."/>
            <person name="Elcheninov A.G."/>
            <person name="Kostrikina N.A."/>
            <person name="Bale N.J."/>
            <person name="Sinninghe Damste J.S."/>
            <person name="Khijniak T.V."/>
            <person name="Kublanov I.V."/>
            <person name="Toshchakov S.V."/>
        </authorList>
    </citation>
    <scope>NUCLEOTIDE SEQUENCE [LARGE SCALE GENOMIC DNA]</scope>
    <source>
        <strain evidence="2 3">AArcht7</strain>
    </source>
</reference>
<keyword evidence="1" id="KW-1133">Transmembrane helix</keyword>
<proteinExistence type="predicted"/>
<keyword evidence="1" id="KW-0472">Membrane</keyword>
<feature type="transmembrane region" description="Helical" evidence="1">
    <location>
        <begin position="38"/>
        <end position="54"/>
    </location>
</feature>
<protein>
    <submittedName>
        <fullName evidence="2">CbaC protein</fullName>
    </submittedName>
</protein>
<dbReference type="OrthoDB" id="202145at2157"/>
<evidence type="ECO:0000313" key="2">
    <source>
        <dbReference type="EMBL" id="RQH02506.1"/>
    </source>
</evidence>
<organism evidence="2 3">
    <name type="scientific">Natrarchaeobius chitinivorans</name>
    <dbReference type="NCBI Taxonomy" id="1679083"/>
    <lineage>
        <taxon>Archaea</taxon>
        <taxon>Methanobacteriati</taxon>
        <taxon>Methanobacteriota</taxon>
        <taxon>Stenosarchaea group</taxon>
        <taxon>Halobacteria</taxon>
        <taxon>Halobacteriales</taxon>
        <taxon>Natrialbaceae</taxon>
        <taxon>Natrarchaeobius</taxon>
    </lineage>
</organism>
<evidence type="ECO:0000256" key="1">
    <source>
        <dbReference type="SAM" id="Phobius"/>
    </source>
</evidence>
<dbReference type="AlphaFoldDB" id="A0A3N6PSJ4"/>
<keyword evidence="1" id="KW-0812">Transmembrane</keyword>
<sequence>MRISPAKLLIVIALCLVVLVEARTILAFFDVEVSVLEIALVGVVAITALVVWAVRPADEETSEP</sequence>
<comment type="caution">
    <text evidence="2">The sequence shown here is derived from an EMBL/GenBank/DDBJ whole genome shotgun (WGS) entry which is preliminary data.</text>
</comment>
<accession>A0A3N6PSJ4</accession>
<keyword evidence="3" id="KW-1185">Reference proteome</keyword>
<name>A0A3N6PSJ4_NATCH</name>
<dbReference type="Proteomes" id="UP000281431">
    <property type="component" value="Unassembled WGS sequence"/>
</dbReference>
<gene>
    <name evidence="2" type="ORF">EA472_04175</name>
</gene>